<dbReference type="Proteomes" id="UP000246464">
    <property type="component" value="Chromosome 12"/>
</dbReference>
<gene>
    <name evidence="1" type="ORF">SMAX5B_007859</name>
</gene>
<evidence type="ECO:0000313" key="1">
    <source>
        <dbReference type="EMBL" id="AWP11369.1"/>
    </source>
</evidence>
<dbReference type="AlphaFoldDB" id="A0A2U9C6Y8"/>
<evidence type="ECO:0000313" key="2">
    <source>
        <dbReference type="Proteomes" id="UP000246464"/>
    </source>
</evidence>
<organism evidence="1 2">
    <name type="scientific">Scophthalmus maximus</name>
    <name type="common">Turbot</name>
    <name type="synonym">Psetta maxima</name>
    <dbReference type="NCBI Taxonomy" id="52904"/>
    <lineage>
        <taxon>Eukaryota</taxon>
        <taxon>Metazoa</taxon>
        <taxon>Chordata</taxon>
        <taxon>Craniata</taxon>
        <taxon>Vertebrata</taxon>
        <taxon>Euteleostomi</taxon>
        <taxon>Actinopterygii</taxon>
        <taxon>Neopterygii</taxon>
        <taxon>Teleostei</taxon>
        <taxon>Neoteleostei</taxon>
        <taxon>Acanthomorphata</taxon>
        <taxon>Carangaria</taxon>
        <taxon>Pleuronectiformes</taxon>
        <taxon>Pleuronectoidei</taxon>
        <taxon>Scophthalmidae</taxon>
        <taxon>Scophthalmus</taxon>
    </lineage>
</organism>
<accession>A0A2U9C6Y8</accession>
<name>A0A2U9C6Y8_SCOMX</name>
<sequence>MGSFYELVAGLVTENDGEALSSAIDWAKLQLVHDELKSTPALYALVRELPAPDF</sequence>
<protein>
    <submittedName>
        <fullName evidence="1">Uncharacterized protein</fullName>
    </submittedName>
</protein>
<proteinExistence type="predicted"/>
<keyword evidence="2" id="KW-1185">Reference proteome</keyword>
<dbReference type="EMBL" id="CP026254">
    <property type="protein sequence ID" value="AWP11369.1"/>
    <property type="molecule type" value="Genomic_DNA"/>
</dbReference>
<reference evidence="1 2" key="1">
    <citation type="submission" date="2017-12" db="EMBL/GenBank/DDBJ databases">
        <title>Integrating genomic resources of turbot (Scophthalmus maximus) in depth evaluation of genetic and physical mapping variation across individuals.</title>
        <authorList>
            <person name="Martinez P."/>
        </authorList>
    </citation>
    <scope>NUCLEOTIDE SEQUENCE [LARGE SCALE GENOMIC DNA]</scope>
</reference>